<gene>
    <name evidence="2" type="ORF">ABB29_13670</name>
</gene>
<keyword evidence="1" id="KW-0812">Transmembrane</keyword>
<dbReference type="OrthoDB" id="9789940at2"/>
<feature type="transmembrane region" description="Helical" evidence="1">
    <location>
        <begin position="221"/>
        <end position="243"/>
    </location>
</feature>
<dbReference type="GO" id="GO:0005886">
    <property type="term" value="C:plasma membrane"/>
    <property type="evidence" value="ECO:0007669"/>
    <property type="project" value="UniProtKB-SubCell"/>
</dbReference>
<dbReference type="Proteomes" id="UP000052052">
    <property type="component" value="Unassembled WGS sequence"/>
</dbReference>
<comment type="caution">
    <text evidence="2">The sequence shown here is derived from an EMBL/GenBank/DDBJ whole genome shotgun (WGS) entry which is preliminary data.</text>
</comment>
<keyword evidence="1" id="KW-1133">Transmembrane helix</keyword>
<dbReference type="PATRIC" id="fig|344882.3.peg.1116"/>
<keyword evidence="1" id="KW-1003">Cell membrane</keyword>
<dbReference type="InterPro" id="IPR002994">
    <property type="entry name" value="Surf1/Shy1"/>
</dbReference>
<comment type="subcellular location">
    <subcellularLocation>
        <location evidence="1">Cell membrane</location>
        <topology evidence="1">Multi-pass membrane protein</topology>
    </subcellularLocation>
</comment>
<organism evidence="2 3">
    <name type="scientific">Pseudoxanthomonas dokdonensis</name>
    <dbReference type="NCBI Taxonomy" id="344882"/>
    <lineage>
        <taxon>Bacteria</taxon>
        <taxon>Pseudomonadati</taxon>
        <taxon>Pseudomonadota</taxon>
        <taxon>Gammaproteobacteria</taxon>
        <taxon>Lysobacterales</taxon>
        <taxon>Lysobacteraceae</taxon>
        <taxon>Pseudoxanthomonas</taxon>
    </lineage>
</organism>
<dbReference type="EMBL" id="LDJL01000015">
    <property type="protein sequence ID" value="KRG68361.1"/>
    <property type="molecule type" value="Genomic_DNA"/>
</dbReference>
<name>A0A0R0CF05_9GAMM</name>
<accession>A0A0R0CF05</accession>
<reference evidence="2 3" key="1">
    <citation type="submission" date="2015-05" db="EMBL/GenBank/DDBJ databases">
        <title>Genome sequencing and analysis of members of genus Stenotrophomonas.</title>
        <authorList>
            <person name="Patil P.P."/>
            <person name="Midha S."/>
            <person name="Patil P.B."/>
        </authorList>
    </citation>
    <scope>NUCLEOTIDE SEQUENCE [LARGE SCALE GENOMIC DNA]</scope>
    <source>
        <strain evidence="2 3">DSM 21858</strain>
    </source>
</reference>
<comment type="caution">
    <text evidence="1">Lacks conserved residue(s) required for the propagation of feature annotation.</text>
</comment>
<evidence type="ECO:0000256" key="1">
    <source>
        <dbReference type="RuleBase" id="RU363076"/>
    </source>
</evidence>
<evidence type="ECO:0000313" key="2">
    <source>
        <dbReference type="EMBL" id="KRG68361.1"/>
    </source>
</evidence>
<evidence type="ECO:0000313" key="3">
    <source>
        <dbReference type="Proteomes" id="UP000052052"/>
    </source>
</evidence>
<proteinExistence type="inferred from homology"/>
<dbReference type="RefSeq" id="WP_083487918.1">
    <property type="nucleotide sequence ID" value="NZ_LDJL01000015.1"/>
</dbReference>
<dbReference type="STRING" id="344882.ABB29_13670"/>
<comment type="similarity">
    <text evidence="1">Belongs to the SURF1 family.</text>
</comment>
<dbReference type="PROSITE" id="PS50895">
    <property type="entry name" value="SURF1"/>
    <property type="match status" value="1"/>
</dbReference>
<dbReference type="Pfam" id="PF02104">
    <property type="entry name" value="SURF1"/>
    <property type="match status" value="1"/>
</dbReference>
<protein>
    <recommendedName>
        <fullName evidence="1">SURF1-like protein</fullName>
    </recommendedName>
</protein>
<sequence>MSRRTMPLAVGWLLAALVIVGFCMLGNWQLHRASQKQAMLADAQQVLSRRVALPLTAANDAQRATRYDWSSGTVALLPTPVFLDNRIHEGRPGVQLYCLARPSGQSFVMLIDAGWLPLGDQRALPDVRCPTGAELTLRGLLAPPPAAGMTRWLASPTQQDQQRHLVTHIDVRAIGARLAPGMAVAPRVLRLDPALRVGGLPADARRDLEILPNTIPPQRHLGYAVQWFGLALAVLITALLLSWRGRRARQRAH</sequence>
<dbReference type="AlphaFoldDB" id="A0A0R0CF05"/>
<keyword evidence="3" id="KW-1185">Reference proteome</keyword>
<dbReference type="CDD" id="cd06662">
    <property type="entry name" value="SURF1"/>
    <property type="match status" value="1"/>
</dbReference>
<keyword evidence="1" id="KW-0472">Membrane</keyword>